<evidence type="ECO:0000256" key="3">
    <source>
        <dbReference type="ARBA" id="ARBA00023014"/>
    </source>
</evidence>
<dbReference type="SUPFAM" id="SSF46548">
    <property type="entry name" value="alpha-helical ferredoxin"/>
    <property type="match status" value="1"/>
</dbReference>
<dbReference type="Pfam" id="PF13187">
    <property type="entry name" value="Fer4_9"/>
    <property type="match status" value="1"/>
</dbReference>
<keyword evidence="3" id="KW-0411">Iron-sulfur</keyword>
<keyword evidence="6" id="KW-1185">Reference proteome</keyword>
<dbReference type="PROSITE" id="PS51379">
    <property type="entry name" value="4FE4S_FER_2"/>
    <property type="match status" value="1"/>
</dbReference>
<proteinExistence type="predicted"/>
<dbReference type="InterPro" id="IPR020471">
    <property type="entry name" value="AKR"/>
</dbReference>
<evidence type="ECO:0000256" key="2">
    <source>
        <dbReference type="ARBA" id="ARBA00023004"/>
    </source>
</evidence>
<dbReference type="CDD" id="cd19096">
    <property type="entry name" value="AKR_Fe-S_oxidoreductase"/>
    <property type="match status" value="1"/>
</dbReference>
<dbReference type="InterPro" id="IPR053135">
    <property type="entry name" value="AKR2_Oxidoreductase"/>
</dbReference>
<dbReference type="SUPFAM" id="SSF51430">
    <property type="entry name" value="NAD(P)-linked oxidoreductase"/>
    <property type="match status" value="1"/>
</dbReference>
<dbReference type="Gene3D" id="3.20.20.100">
    <property type="entry name" value="NADP-dependent oxidoreductase domain"/>
    <property type="match status" value="1"/>
</dbReference>
<dbReference type="InterPro" id="IPR023210">
    <property type="entry name" value="NADP_OxRdtase_dom"/>
</dbReference>
<organism evidence="5 6">
    <name type="scientific">Paeniclostridium hominis</name>
    <dbReference type="NCBI Taxonomy" id="2764329"/>
    <lineage>
        <taxon>Bacteria</taxon>
        <taxon>Bacillati</taxon>
        <taxon>Bacillota</taxon>
        <taxon>Clostridia</taxon>
        <taxon>Peptostreptococcales</taxon>
        <taxon>Peptostreptococcaceae</taxon>
        <taxon>Paeniclostridium</taxon>
    </lineage>
</organism>
<dbReference type="PANTHER" id="PTHR43312:SF2">
    <property type="entry name" value="OXIDOREDUCTASE"/>
    <property type="match status" value="1"/>
</dbReference>
<keyword evidence="1" id="KW-0479">Metal-binding</keyword>
<evidence type="ECO:0000259" key="4">
    <source>
        <dbReference type="PROSITE" id="PS51379"/>
    </source>
</evidence>
<reference evidence="5 6" key="1">
    <citation type="submission" date="2020-08" db="EMBL/GenBank/DDBJ databases">
        <authorList>
            <person name="Liu C."/>
            <person name="Sun Q."/>
        </authorList>
    </citation>
    <scope>NUCLEOTIDE SEQUENCE [LARGE SCALE GENOMIC DNA]</scope>
    <source>
        <strain evidence="5 6">NSJ-45</strain>
    </source>
</reference>
<evidence type="ECO:0000313" key="5">
    <source>
        <dbReference type="EMBL" id="MBC6002889.1"/>
    </source>
</evidence>
<gene>
    <name evidence="5" type="ORF">H8891_03665</name>
</gene>
<dbReference type="Proteomes" id="UP000611796">
    <property type="component" value="Unassembled WGS sequence"/>
</dbReference>
<dbReference type="InterPro" id="IPR017900">
    <property type="entry name" value="4Fe4S_Fe_S_CS"/>
</dbReference>
<comment type="caution">
    <text evidence="5">The sequence shown here is derived from an EMBL/GenBank/DDBJ whole genome shotgun (WGS) entry which is preliminary data.</text>
</comment>
<feature type="domain" description="4Fe-4S ferredoxin-type" evidence="4">
    <location>
        <begin position="339"/>
        <end position="370"/>
    </location>
</feature>
<protein>
    <submittedName>
        <fullName evidence="5">Aldo/keto reductase</fullName>
    </submittedName>
</protein>
<dbReference type="PANTHER" id="PTHR43312">
    <property type="entry name" value="D-THREO-ALDOSE 1-DEHYDROGENASE"/>
    <property type="match status" value="1"/>
</dbReference>
<name>A0ABR7K1A4_9FIRM</name>
<keyword evidence="2" id="KW-0408">Iron</keyword>
<dbReference type="Pfam" id="PF00248">
    <property type="entry name" value="Aldo_ket_red"/>
    <property type="match status" value="1"/>
</dbReference>
<dbReference type="PROSITE" id="PS00198">
    <property type="entry name" value="4FE4S_FER_1"/>
    <property type="match status" value="1"/>
</dbReference>
<dbReference type="RefSeq" id="WP_187005232.1">
    <property type="nucleotide sequence ID" value="NZ_JACRWD010000001.1"/>
</dbReference>
<accession>A0ABR7K1A4</accession>
<sequence length="376" mass="43594">MQYRKFGNTNEEISILGFGCMRFPQIDNEIDAEETTKMIRYAIDNGLNYIDTAYPYHNGESEIVVGKILKHGYREKVKLATKLPSWNITSREDMDNYLNKQLEKLQTDYIDFYLIHALDEKLWQNLVKNNIFEFLDDIKRSGKVKYLGFSFHDKYNVFEKIVDSYDWDFTQIQYNYIDEDYQAGTKGIEYAHKKGMGIIIMEPLRGGKLVNNLSDEIKEIIDKAKPKKTPAEWAFKFLYDKEEIGIVLSGMSTMEQVVENLKICDEHGKSNSITENEKKILMDLKNAFKSKIKVNCTACKYCLPCPMGVNIPSCFEALNNASMFNEIEYVKNNMYKYIINEKSDASKCVGCGKCEAVCPQHIKIIEMLKEVNETFN</sequence>
<dbReference type="InterPro" id="IPR036812">
    <property type="entry name" value="NAD(P)_OxRdtase_dom_sf"/>
</dbReference>
<dbReference type="PRINTS" id="PR00069">
    <property type="entry name" value="ALDKETRDTASE"/>
</dbReference>
<dbReference type="EMBL" id="JACRWD010000001">
    <property type="protein sequence ID" value="MBC6002889.1"/>
    <property type="molecule type" value="Genomic_DNA"/>
</dbReference>
<evidence type="ECO:0000256" key="1">
    <source>
        <dbReference type="ARBA" id="ARBA00022723"/>
    </source>
</evidence>
<evidence type="ECO:0000313" key="6">
    <source>
        <dbReference type="Proteomes" id="UP000611796"/>
    </source>
</evidence>
<dbReference type="InterPro" id="IPR017896">
    <property type="entry name" value="4Fe4S_Fe-S-bd"/>
</dbReference>